<proteinExistence type="inferred from homology"/>
<evidence type="ECO:0000259" key="2">
    <source>
        <dbReference type="PROSITE" id="PS50164"/>
    </source>
</evidence>
<dbReference type="Pfam" id="PF01541">
    <property type="entry name" value="GIY-YIG"/>
    <property type="match status" value="1"/>
</dbReference>
<evidence type="ECO:0000313" key="4">
    <source>
        <dbReference type="Proteomes" id="UP000177457"/>
    </source>
</evidence>
<reference evidence="3 4" key="1">
    <citation type="journal article" date="2016" name="Nat. Commun.">
        <title>Thousands of microbial genomes shed light on interconnected biogeochemical processes in an aquifer system.</title>
        <authorList>
            <person name="Anantharaman K."/>
            <person name="Brown C.T."/>
            <person name="Hug L.A."/>
            <person name="Sharon I."/>
            <person name="Castelle C.J."/>
            <person name="Probst A.J."/>
            <person name="Thomas B.C."/>
            <person name="Singh A."/>
            <person name="Wilkins M.J."/>
            <person name="Karaoz U."/>
            <person name="Brodie E.L."/>
            <person name="Williams K.H."/>
            <person name="Hubbard S.S."/>
            <person name="Banfield J.F."/>
        </authorList>
    </citation>
    <scope>NUCLEOTIDE SEQUENCE [LARGE SCALE GENOMIC DNA]</scope>
</reference>
<sequence length="103" mass="12500">MKREYYVYILASRRNGTLYVGVTNDLARRVFQHQLGFHDGFTKKYKVHWLVYYETFDDIREAIQREKRLKKWNRSWKIALIEKENPTWEDICAGNPGFPLSRE</sequence>
<accession>A0A1F6MR02</accession>
<evidence type="ECO:0000313" key="3">
    <source>
        <dbReference type="EMBL" id="OGH74086.1"/>
    </source>
</evidence>
<protein>
    <recommendedName>
        <fullName evidence="2">GIY-YIG domain-containing protein</fullName>
    </recommendedName>
</protein>
<dbReference type="PANTHER" id="PTHR34477:SF5">
    <property type="entry name" value="BSL5627 PROTEIN"/>
    <property type="match status" value="1"/>
</dbReference>
<dbReference type="SMART" id="SM00465">
    <property type="entry name" value="GIYc"/>
    <property type="match status" value="1"/>
</dbReference>
<dbReference type="AlphaFoldDB" id="A0A1F6MR02"/>
<name>A0A1F6MR02_9BACT</name>
<dbReference type="PANTHER" id="PTHR34477">
    <property type="entry name" value="UPF0213 PROTEIN YHBQ"/>
    <property type="match status" value="1"/>
</dbReference>
<feature type="domain" description="GIY-YIG" evidence="2">
    <location>
        <begin position="3"/>
        <end position="79"/>
    </location>
</feature>
<dbReference type="STRING" id="1798683.A3C90_02250"/>
<dbReference type="CDD" id="cd10448">
    <property type="entry name" value="GIY-YIG_unchar_3"/>
    <property type="match status" value="1"/>
</dbReference>
<dbReference type="SUPFAM" id="SSF82771">
    <property type="entry name" value="GIY-YIG endonuclease"/>
    <property type="match status" value="1"/>
</dbReference>
<comment type="caution">
    <text evidence="3">The sequence shown here is derived from an EMBL/GenBank/DDBJ whole genome shotgun (WGS) entry which is preliminary data.</text>
</comment>
<dbReference type="InterPro" id="IPR000305">
    <property type="entry name" value="GIY-YIG_endonuc"/>
</dbReference>
<gene>
    <name evidence="3" type="ORF">A3C90_02250</name>
</gene>
<dbReference type="InterPro" id="IPR050190">
    <property type="entry name" value="UPF0213_domain"/>
</dbReference>
<comment type="similarity">
    <text evidence="1">Belongs to the UPF0213 family.</text>
</comment>
<dbReference type="PROSITE" id="PS50164">
    <property type="entry name" value="GIY_YIG"/>
    <property type="match status" value="1"/>
</dbReference>
<dbReference type="Proteomes" id="UP000177457">
    <property type="component" value="Unassembled WGS sequence"/>
</dbReference>
<dbReference type="InterPro" id="IPR035901">
    <property type="entry name" value="GIY-YIG_endonuc_sf"/>
</dbReference>
<evidence type="ECO:0000256" key="1">
    <source>
        <dbReference type="ARBA" id="ARBA00007435"/>
    </source>
</evidence>
<organism evidence="3 4">
    <name type="scientific">Candidatus Magasanikbacteria bacterium RIFCSPHIGHO2_02_FULL_51_14</name>
    <dbReference type="NCBI Taxonomy" id="1798683"/>
    <lineage>
        <taxon>Bacteria</taxon>
        <taxon>Candidatus Magasanikiibacteriota</taxon>
    </lineage>
</organism>
<dbReference type="EMBL" id="MFQE01000002">
    <property type="protein sequence ID" value="OGH74086.1"/>
    <property type="molecule type" value="Genomic_DNA"/>
</dbReference>
<dbReference type="Gene3D" id="3.40.1440.10">
    <property type="entry name" value="GIY-YIG endonuclease"/>
    <property type="match status" value="1"/>
</dbReference>